<accession>A0A9P0GCM1</accession>
<gene>
    <name evidence="4" type="ORF">PSYICH_LOCUS5483</name>
</gene>
<keyword evidence="1 2" id="KW-0193">Cuticle</keyword>
<evidence type="ECO:0000313" key="5">
    <source>
        <dbReference type="Proteomes" id="UP001153636"/>
    </source>
</evidence>
<sequence>MKVLIYMALLITFSTLHTPCSSEDTSKSKIVRQIFDIDPVAMNYIYGYETDNQIFVEEQGYSRDDNIVKEGQYQYTSPDGEVIKTVYKADEDGFHPQGAHFPTAPPLPPASFSFSALTK</sequence>
<dbReference type="EMBL" id="OV651829">
    <property type="protein sequence ID" value="CAH1104632.1"/>
    <property type="molecule type" value="Genomic_DNA"/>
</dbReference>
<dbReference type="GO" id="GO:0062129">
    <property type="term" value="C:chitin-based extracellular matrix"/>
    <property type="evidence" value="ECO:0007669"/>
    <property type="project" value="TreeGrafter"/>
</dbReference>
<dbReference type="AlphaFoldDB" id="A0A9P0GCM1"/>
<evidence type="ECO:0000313" key="4">
    <source>
        <dbReference type="EMBL" id="CAH1104632.1"/>
    </source>
</evidence>
<reference evidence="4" key="1">
    <citation type="submission" date="2022-01" db="EMBL/GenBank/DDBJ databases">
        <authorList>
            <person name="King R."/>
        </authorList>
    </citation>
    <scope>NUCLEOTIDE SEQUENCE</scope>
</reference>
<dbReference type="PROSITE" id="PS00233">
    <property type="entry name" value="CHIT_BIND_RR_1"/>
    <property type="match status" value="1"/>
</dbReference>
<dbReference type="PROSITE" id="PS51155">
    <property type="entry name" value="CHIT_BIND_RR_2"/>
    <property type="match status" value="1"/>
</dbReference>
<dbReference type="Pfam" id="PF00379">
    <property type="entry name" value="Chitin_bind_4"/>
    <property type="match status" value="1"/>
</dbReference>
<feature type="signal peptide" evidence="3">
    <location>
        <begin position="1"/>
        <end position="22"/>
    </location>
</feature>
<dbReference type="OrthoDB" id="6372059at2759"/>
<dbReference type="InterPro" id="IPR000618">
    <property type="entry name" value="Insect_cuticle"/>
</dbReference>
<dbReference type="PANTHER" id="PTHR10380:SF241">
    <property type="entry name" value="CUTICULAR PROTEIN 47EG-RELATED"/>
    <property type="match status" value="1"/>
</dbReference>
<dbReference type="GO" id="GO:0008010">
    <property type="term" value="F:structural constituent of chitin-based larval cuticle"/>
    <property type="evidence" value="ECO:0007669"/>
    <property type="project" value="TreeGrafter"/>
</dbReference>
<dbReference type="InterPro" id="IPR050468">
    <property type="entry name" value="Cuticle_Struct_Prot"/>
</dbReference>
<evidence type="ECO:0000256" key="2">
    <source>
        <dbReference type="PROSITE-ProRule" id="PRU00497"/>
    </source>
</evidence>
<name>A0A9P0GCM1_9CUCU</name>
<keyword evidence="3" id="KW-0732">Signal</keyword>
<proteinExistence type="predicted"/>
<dbReference type="Proteomes" id="UP001153636">
    <property type="component" value="Chromosome 17"/>
</dbReference>
<keyword evidence="5" id="KW-1185">Reference proteome</keyword>
<feature type="chain" id="PRO_5040505388" evidence="3">
    <location>
        <begin position="23"/>
        <end position="119"/>
    </location>
</feature>
<evidence type="ECO:0000256" key="3">
    <source>
        <dbReference type="SAM" id="SignalP"/>
    </source>
</evidence>
<dbReference type="PANTHER" id="PTHR10380">
    <property type="entry name" value="CUTICLE PROTEIN"/>
    <property type="match status" value="1"/>
</dbReference>
<evidence type="ECO:0000256" key="1">
    <source>
        <dbReference type="ARBA" id="ARBA00022460"/>
    </source>
</evidence>
<organism evidence="4 5">
    <name type="scientific">Psylliodes chrysocephalus</name>
    <dbReference type="NCBI Taxonomy" id="3402493"/>
    <lineage>
        <taxon>Eukaryota</taxon>
        <taxon>Metazoa</taxon>
        <taxon>Ecdysozoa</taxon>
        <taxon>Arthropoda</taxon>
        <taxon>Hexapoda</taxon>
        <taxon>Insecta</taxon>
        <taxon>Pterygota</taxon>
        <taxon>Neoptera</taxon>
        <taxon>Endopterygota</taxon>
        <taxon>Coleoptera</taxon>
        <taxon>Polyphaga</taxon>
        <taxon>Cucujiformia</taxon>
        <taxon>Chrysomeloidea</taxon>
        <taxon>Chrysomelidae</taxon>
        <taxon>Galerucinae</taxon>
        <taxon>Alticini</taxon>
        <taxon>Psylliodes</taxon>
    </lineage>
</organism>
<dbReference type="InterPro" id="IPR031311">
    <property type="entry name" value="CHIT_BIND_RR_consensus"/>
</dbReference>
<protein>
    <submittedName>
        <fullName evidence="4">Uncharacterized protein</fullName>
    </submittedName>
</protein>